<protein>
    <recommendedName>
        <fullName evidence="2">histidine kinase</fullName>
        <ecNumber evidence="2">2.7.13.3</ecNumber>
    </recommendedName>
</protein>
<dbReference type="GO" id="GO:0000155">
    <property type="term" value="F:phosphorelay sensor kinase activity"/>
    <property type="evidence" value="ECO:0007669"/>
    <property type="project" value="InterPro"/>
</dbReference>
<dbReference type="Proteomes" id="UP000196118">
    <property type="component" value="Chromosome"/>
</dbReference>
<comment type="catalytic activity">
    <reaction evidence="1">
        <text>ATP + protein L-histidine = ADP + protein N-phospho-L-histidine.</text>
        <dbReference type="EC" id="2.7.13.3"/>
    </reaction>
</comment>
<evidence type="ECO:0000256" key="3">
    <source>
        <dbReference type="ARBA" id="ARBA00022679"/>
    </source>
</evidence>
<keyword evidence="6" id="KW-1133">Transmembrane helix</keyword>
<evidence type="ECO:0000313" key="8">
    <source>
        <dbReference type="EMBL" id="ARW18875.1"/>
    </source>
</evidence>
<evidence type="ECO:0000313" key="9">
    <source>
        <dbReference type="Proteomes" id="UP000196118"/>
    </source>
</evidence>
<dbReference type="CDD" id="cd16917">
    <property type="entry name" value="HATPase_UhpB-NarQ-NarX-like"/>
    <property type="match status" value="1"/>
</dbReference>
<dbReference type="InterPro" id="IPR050482">
    <property type="entry name" value="Sensor_HK_TwoCompSys"/>
</dbReference>
<keyword evidence="3 8" id="KW-0808">Transferase</keyword>
<feature type="transmembrane region" description="Helical" evidence="6">
    <location>
        <begin position="104"/>
        <end position="126"/>
    </location>
</feature>
<dbReference type="GO" id="GO:0046983">
    <property type="term" value="F:protein dimerization activity"/>
    <property type="evidence" value="ECO:0007669"/>
    <property type="project" value="InterPro"/>
</dbReference>
<dbReference type="EC" id="2.7.13.3" evidence="2"/>
<evidence type="ECO:0000256" key="2">
    <source>
        <dbReference type="ARBA" id="ARBA00012438"/>
    </source>
</evidence>
<reference evidence="8 9" key="1">
    <citation type="submission" date="2017-05" db="EMBL/GenBank/DDBJ databases">
        <title>Genome sequence of Pediococcus pentosaceus strain SRCM100892.</title>
        <authorList>
            <person name="Cho S.H."/>
        </authorList>
    </citation>
    <scope>NUCLEOTIDE SEQUENCE [LARGE SCALE GENOMIC DNA]</scope>
    <source>
        <strain evidence="8 9">SRCM100892</strain>
    </source>
</reference>
<keyword evidence="5" id="KW-0902">Two-component regulatory system</keyword>
<evidence type="ECO:0000256" key="6">
    <source>
        <dbReference type="SAM" id="Phobius"/>
    </source>
</evidence>
<feature type="transmembrane region" description="Helical" evidence="6">
    <location>
        <begin position="15"/>
        <end position="31"/>
    </location>
</feature>
<dbReference type="PANTHER" id="PTHR24421">
    <property type="entry name" value="NITRATE/NITRITE SENSOR PROTEIN NARX-RELATED"/>
    <property type="match status" value="1"/>
</dbReference>
<sequence>MVKNKWNFKNVKWEYYIWLLYMPYNISLYLPIKSATDAFWIGMCLGFLADYIWAAEKPEWQKVSIPLEILITGIFTIFDFNFYMMVFTAWQVAFLIVGRPKKYAMAFFGAYYTILIIGLVEVIELFPTKITTNTSGEIFGNIMGLAFPIISPIMSYAFAVSIRYRRKMRQDNRRLETIVRRGERERIARDLHDTLGQSFSMITVKTELAKKLLEKGSDQVGYELEDIVTTSRANLKLVRQIVNDLHQQSLSEALFIQSKNLTDANIFMMTEGENEAINWPTEVQNEFAAVIIEAITNIIRHAQARTVQICFIHAEGRYRIEVQDDGHAQTFIRQGSNGISGMQARMRAKHGEFDIQQNKIGTQVSFNLPEEQQ</sequence>
<dbReference type="Gene3D" id="1.20.5.1930">
    <property type="match status" value="1"/>
</dbReference>
<feature type="domain" description="Signal transduction histidine kinase subgroup 3 dimerisation and phosphoacceptor" evidence="7">
    <location>
        <begin position="183"/>
        <end position="249"/>
    </location>
</feature>
<evidence type="ECO:0000256" key="5">
    <source>
        <dbReference type="ARBA" id="ARBA00023012"/>
    </source>
</evidence>
<feature type="transmembrane region" description="Helical" evidence="6">
    <location>
        <begin position="74"/>
        <end position="97"/>
    </location>
</feature>
<dbReference type="Pfam" id="PF07730">
    <property type="entry name" value="HisKA_3"/>
    <property type="match status" value="1"/>
</dbReference>
<dbReference type="AlphaFoldDB" id="A0A1Y0VL35"/>
<dbReference type="Gene3D" id="3.30.565.10">
    <property type="entry name" value="Histidine kinase-like ATPase, C-terminal domain"/>
    <property type="match status" value="1"/>
</dbReference>
<dbReference type="GO" id="GO:0016020">
    <property type="term" value="C:membrane"/>
    <property type="evidence" value="ECO:0007669"/>
    <property type="project" value="InterPro"/>
</dbReference>
<accession>A0A1Y0VL35</accession>
<keyword evidence="6" id="KW-0472">Membrane</keyword>
<keyword evidence="6" id="KW-0812">Transmembrane</keyword>
<feature type="transmembrane region" description="Helical" evidence="6">
    <location>
        <begin position="38"/>
        <end position="54"/>
    </location>
</feature>
<evidence type="ECO:0000256" key="1">
    <source>
        <dbReference type="ARBA" id="ARBA00000085"/>
    </source>
</evidence>
<dbReference type="EMBL" id="CP021474">
    <property type="protein sequence ID" value="ARW18875.1"/>
    <property type="molecule type" value="Genomic_DNA"/>
</dbReference>
<dbReference type="SUPFAM" id="SSF55874">
    <property type="entry name" value="ATPase domain of HSP90 chaperone/DNA topoisomerase II/histidine kinase"/>
    <property type="match status" value="1"/>
</dbReference>
<feature type="transmembrane region" description="Helical" evidence="6">
    <location>
        <begin position="138"/>
        <end position="164"/>
    </location>
</feature>
<dbReference type="InterPro" id="IPR036890">
    <property type="entry name" value="HATPase_C_sf"/>
</dbReference>
<organism evidence="8 9">
    <name type="scientific">Pediococcus pentosaceus</name>
    <dbReference type="NCBI Taxonomy" id="1255"/>
    <lineage>
        <taxon>Bacteria</taxon>
        <taxon>Bacillati</taxon>
        <taxon>Bacillota</taxon>
        <taxon>Bacilli</taxon>
        <taxon>Lactobacillales</taxon>
        <taxon>Lactobacillaceae</taxon>
        <taxon>Pediococcus</taxon>
    </lineage>
</organism>
<gene>
    <name evidence="8" type="primary">desK</name>
    <name evidence="8" type="ORF">S100892_00270</name>
</gene>
<evidence type="ECO:0000259" key="7">
    <source>
        <dbReference type="Pfam" id="PF07730"/>
    </source>
</evidence>
<evidence type="ECO:0000256" key="4">
    <source>
        <dbReference type="ARBA" id="ARBA00022777"/>
    </source>
</evidence>
<dbReference type="PANTHER" id="PTHR24421:SF63">
    <property type="entry name" value="SENSOR HISTIDINE KINASE DESK"/>
    <property type="match status" value="1"/>
</dbReference>
<dbReference type="InterPro" id="IPR011712">
    <property type="entry name" value="Sig_transdc_His_kin_sub3_dim/P"/>
</dbReference>
<proteinExistence type="predicted"/>
<name>A0A1Y0VL35_PEDPE</name>
<keyword evidence="4 8" id="KW-0418">Kinase</keyword>